<protein>
    <recommendedName>
        <fullName evidence="3">Reverse transcriptase domain-containing protein</fullName>
    </recommendedName>
</protein>
<evidence type="ECO:0000313" key="2">
    <source>
        <dbReference type="Proteomes" id="UP000218334"/>
    </source>
</evidence>
<reference evidence="2" key="1">
    <citation type="journal article" date="2017" name="Nat. Ecol. Evol.">
        <title>Genome expansion and lineage-specific genetic innovations in the forest pathogenic fungi Armillaria.</title>
        <authorList>
            <person name="Sipos G."/>
            <person name="Prasanna A.N."/>
            <person name="Walter M.C."/>
            <person name="O'Connor E."/>
            <person name="Balint B."/>
            <person name="Krizsan K."/>
            <person name="Kiss B."/>
            <person name="Hess J."/>
            <person name="Varga T."/>
            <person name="Slot J."/>
            <person name="Riley R."/>
            <person name="Boka B."/>
            <person name="Rigling D."/>
            <person name="Barry K."/>
            <person name="Lee J."/>
            <person name="Mihaltcheva S."/>
            <person name="LaButti K."/>
            <person name="Lipzen A."/>
            <person name="Waldron R."/>
            <person name="Moloney N.M."/>
            <person name="Sperisen C."/>
            <person name="Kredics L."/>
            <person name="Vagvoelgyi C."/>
            <person name="Patrignani A."/>
            <person name="Fitzpatrick D."/>
            <person name="Nagy I."/>
            <person name="Doyle S."/>
            <person name="Anderson J.B."/>
            <person name="Grigoriev I.V."/>
            <person name="Gueldener U."/>
            <person name="Muensterkoetter M."/>
            <person name="Nagy L.G."/>
        </authorList>
    </citation>
    <scope>NUCLEOTIDE SEQUENCE [LARGE SCALE GENOMIC DNA]</scope>
    <source>
        <strain evidence="2">28-4</strain>
    </source>
</reference>
<evidence type="ECO:0008006" key="3">
    <source>
        <dbReference type="Google" id="ProtNLM"/>
    </source>
</evidence>
<dbReference type="AlphaFoldDB" id="A0A2H3BA38"/>
<accession>A0A2H3BA38</accession>
<keyword evidence="2" id="KW-1185">Reference proteome</keyword>
<dbReference type="STRING" id="1076256.A0A2H3BA38"/>
<sequence length="336" mass="37965">MLRQSDLQGFQVPGVEERIIATLFADDTTVFLAQYDNFAELTMILDNWCVASGAKFNIDKTEILPIGVPSHRDAVYHHRNSAGLDMTGSQIPEEIKVAADGVAVRTLGAWVGNEVKQVDVWTRTLDKIEENLRRWELGHPTMEGRRLIVLMVASGMTQYLTKVQGMPPSVEKRLERRVRKFLWGDKTKINVNKETVYAPIEDGGRNLLDIPARNEAITVTWLRAYLDFGPNRPTWAYVADAIIAHHTPASEENVDPMQRINIFLQAWKTSNTKLPGDLKVLIKTAQKYNVCLDGLALSQNILRDMPIWYHINTLTETNTNREEGACVAHANMQENS</sequence>
<name>A0A2H3BA38_9AGAR</name>
<organism evidence="1 2">
    <name type="scientific">Armillaria solidipes</name>
    <dbReference type="NCBI Taxonomy" id="1076256"/>
    <lineage>
        <taxon>Eukaryota</taxon>
        <taxon>Fungi</taxon>
        <taxon>Dikarya</taxon>
        <taxon>Basidiomycota</taxon>
        <taxon>Agaricomycotina</taxon>
        <taxon>Agaricomycetes</taxon>
        <taxon>Agaricomycetidae</taxon>
        <taxon>Agaricales</taxon>
        <taxon>Marasmiineae</taxon>
        <taxon>Physalacriaceae</taxon>
        <taxon>Armillaria</taxon>
    </lineage>
</organism>
<dbReference type="EMBL" id="KZ293495">
    <property type="protein sequence ID" value="PBK59906.1"/>
    <property type="molecule type" value="Genomic_DNA"/>
</dbReference>
<dbReference type="Proteomes" id="UP000218334">
    <property type="component" value="Unassembled WGS sequence"/>
</dbReference>
<proteinExistence type="predicted"/>
<gene>
    <name evidence="1" type="ORF">ARMSODRAFT_991035</name>
</gene>
<evidence type="ECO:0000313" key="1">
    <source>
        <dbReference type="EMBL" id="PBK59906.1"/>
    </source>
</evidence>